<dbReference type="Proteomes" id="UP000037904">
    <property type="component" value="Unassembled WGS sequence"/>
</dbReference>
<dbReference type="PANTHER" id="PTHR33112:SF10">
    <property type="entry name" value="TOL"/>
    <property type="match status" value="1"/>
</dbReference>
<dbReference type="Pfam" id="PF06985">
    <property type="entry name" value="HET"/>
    <property type="match status" value="1"/>
</dbReference>
<evidence type="ECO:0000259" key="1">
    <source>
        <dbReference type="Pfam" id="PF06985"/>
    </source>
</evidence>
<gene>
    <name evidence="2" type="ORF">FLAG1_12072</name>
</gene>
<dbReference type="InterPro" id="IPR010730">
    <property type="entry name" value="HET"/>
</dbReference>
<protein>
    <submittedName>
        <fullName evidence="2">Heterokaryon incompatibility</fullName>
    </submittedName>
</protein>
<evidence type="ECO:0000313" key="3">
    <source>
        <dbReference type="Proteomes" id="UP000037904"/>
    </source>
</evidence>
<comment type="caution">
    <text evidence="2">The sequence shown here is derived from an EMBL/GenBank/DDBJ whole genome shotgun (WGS) entry which is preliminary data.</text>
</comment>
<proteinExistence type="predicted"/>
<organism evidence="2 3">
    <name type="scientific">Fusarium langsethiae</name>
    <dbReference type="NCBI Taxonomy" id="179993"/>
    <lineage>
        <taxon>Eukaryota</taxon>
        <taxon>Fungi</taxon>
        <taxon>Dikarya</taxon>
        <taxon>Ascomycota</taxon>
        <taxon>Pezizomycotina</taxon>
        <taxon>Sordariomycetes</taxon>
        <taxon>Hypocreomycetidae</taxon>
        <taxon>Hypocreales</taxon>
        <taxon>Nectriaceae</taxon>
        <taxon>Fusarium</taxon>
    </lineage>
</organism>
<evidence type="ECO:0000313" key="2">
    <source>
        <dbReference type="EMBL" id="KPA35248.1"/>
    </source>
</evidence>
<dbReference type="PANTHER" id="PTHR33112">
    <property type="entry name" value="DOMAIN PROTEIN, PUTATIVE-RELATED"/>
    <property type="match status" value="1"/>
</dbReference>
<dbReference type="EMBL" id="JXCE01001346">
    <property type="protein sequence ID" value="KPA35248.1"/>
    <property type="molecule type" value="Genomic_DNA"/>
</dbReference>
<sequence length="402" mass="45741">MSELQYLWIDSLCIIQGDEEDWKRESKRMEKVYASAYCTIAATSASDSNSGFLKRATNSEYICVQDNFGRRVCICSHLADFDTDVEGAGLNSRAWVMQERFLSCRAIHFGAHQMYWECGEEVYCEDMTRLTAPRYNPLKDSLTLSNLNVLLYSRRADKYFRLDPEFPKRLQRAGPIPTINFLQSLLEDYSKCGLSNVTDRAVALSGLTAHIAAALGCEEAYGYGTFDLFLHRSLLWMRTDLQKKQIQYGAGGEVPSWSWMAYEGGIRFISLAELPYGNLEVFKDIEFVPSDPEGEQKKVLRTKVWNLPRCDLNREASAEGKSRILVSPGVDIGWIMPDEKNFEMELAIVIGSVYSSESRGKGEYYILVVKEKERETNVYERVGIGKIHQGYMSKQDGDVHLV</sequence>
<accession>A0A0M9EL17</accession>
<reference evidence="2 3" key="1">
    <citation type="submission" date="2015-04" db="EMBL/GenBank/DDBJ databases">
        <title>The draft genome sequence of Fusarium langsethiae, a T-2/HT-2 mycotoxin producer.</title>
        <authorList>
            <person name="Lysoe E."/>
            <person name="Divon H.H."/>
            <person name="Terzi V."/>
            <person name="Orru L."/>
            <person name="Lamontanara A."/>
            <person name="Kolseth A.-K."/>
            <person name="Frandsen R.J."/>
            <person name="Nielsen K."/>
            <person name="Thrane U."/>
        </authorList>
    </citation>
    <scope>NUCLEOTIDE SEQUENCE [LARGE SCALE GENOMIC DNA]</scope>
    <source>
        <strain evidence="2 3">Fl201059</strain>
    </source>
</reference>
<keyword evidence="3" id="KW-1185">Reference proteome</keyword>
<name>A0A0M9EL17_FUSLA</name>
<dbReference type="AlphaFoldDB" id="A0A0M9EL17"/>
<feature type="domain" description="Heterokaryon incompatibility" evidence="1">
    <location>
        <begin position="4"/>
        <end position="99"/>
    </location>
</feature>